<gene>
    <name evidence="1" type="ORF">BOH66_02935</name>
</gene>
<dbReference type="Proteomes" id="UP000187185">
    <property type="component" value="Chromosome"/>
</dbReference>
<dbReference type="KEGG" id="maur:BOH66_02935"/>
<name>A0A1P8U5F0_9MICO</name>
<evidence type="ECO:0000313" key="1">
    <source>
        <dbReference type="EMBL" id="APZ33351.1"/>
    </source>
</evidence>
<proteinExistence type="predicted"/>
<organism evidence="1 2">
    <name type="scientific">Microbacterium aurum</name>
    <dbReference type="NCBI Taxonomy" id="36805"/>
    <lineage>
        <taxon>Bacteria</taxon>
        <taxon>Bacillati</taxon>
        <taxon>Actinomycetota</taxon>
        <taxon>Actinomycetes</taxon>
        <taxon>Micrococcales</taxon>
        <taxon>Microbacteriaceae</taxon>
        <taxon>Microbacterium</taxon>
    </lineage>
</organism>
<protein>
    <submittedName>
        <fullName evidence="1">Uncharacterized protein</fullName>
    </submittedName>
</protein>
<reference evidence="1 2" key="1">
    <citation type="submission" date="2016-12" db="EMBL/GenBank/DDBJ databases">
        <title>Complete genome sequence of Microbacterium aurum KACC 15219.</title>
        <authorList>
            <person name="Jung Y."/>
            <person name="Shin J.-H."/>
            <person name="Lee Y.-J."/>
            <person name="Yi H."/>
            <person name="Bahn Y.-S."/>
            <person name="Kim J.F."/>
            <person name="Lee D.-W."/>
        </authorList>
    </citation>
    <scope>NUCLEOTIDE SEQUENCE [LARGE SCALE GENOMIC DNA]</scope>
    <source>
        <strain evidence="1 2">KACC 15219</strain>
    </source>
</reference>
<dbReference type="InterPro" id="IPR045990">
    <property type="entry name" value="DUF5946"/>
</dbReference>
<evidence type="ECO:0000313" key="2">
    <source>
        <dbReference type="Proteomes" id="UP000187185"/>
    </source>
</evidence>
<sequence>MLTAPCECGADSDCHPVWYEALAEERLDALMGQWHNPLVCVFVLQHPSMFKLEFADGQVQFLQLLVEKGIGAVNAVARHQRARNKGTRPTLDMSELAAYPGVSDADLPLPFALSLHHLRSDDGGFLSDGYDAYDRRMVEIAMATIDAWCK</sequence>
<dbReference type="Pfam" id="PF19371">
    <property type="entry name" value="DUF5946"/>
    <property type="match status" value="1"/>
</dbReference>
<accession>A0A1P8U5F0</accession>
<dbReference type="EMBL" id="CP018762">
    <property type="protein sequence ID" value="APZ33351.1"/>
    <property type="molecule type" value="Genomic_DNA"/>
</dbReference>
<dbReference type="AlphaFoldDB" id="A0A1P8U5F0"/>
<keyword evidence="2" id="KW-1185">Reference proteome</keyword>